<dbReference type="Proteomes" id="UP000800039">
    <property type="component" value="Unassembled WGS sequence"/>
</dbReference>
<evidence type="ECO:0000313" key="2">
    <source>
        <dbReference type="EMBL" id="KAF1847233.1"/>
    </source>
</evidence>
<protein>
    <submittedName>
        <fullName evidence="2">SET domain-containing protein</fullName>
    </submittedName>
</protein>
<dbReference type="InterPro" id="IPR046341">
    <property type="entry name" value="SET_dom_sf"/>
</dbReference>
<comment type="caution">
    <text evidence="2">The sequence shown here is derived from an EMBL/GenBank/DDBJ whole genome shotgun (WGS) entry which is preliminary data.</text>
</comment>
<dbReference type="Pfam" id="PF00856">
    <property type="entry name" value="SET"/>
    <property type="match status" value="1"/>
</dbReference>
<dbReference type="PANTHER" id="PTHR47332:SF4">
    <property type="entry name" value="SET DOMAIN-CONTAINING PROTEIN 5"/>
    <property type="match status" value="1"/>
</dbReference>
<evidence type="ECO:0000259" key="1">
    <source>
        <dbReference type="PROSITE" id="PS50280"/>
    </source>
</evidence>
<dbReference type="SMART" id="SM00317">
    <property type="entry name" value="SET"/>
    <property type="match status" value="1"/>
</dbReference>
<dbReference type="SUPFAM" id="SSF82199">
    <property type="entry name" value="SET domain"/>
    <property type="match status" value="1"/>
</dbReference>
<sequence length="294" mass="33107">MAQPTYRIVNIGVIGGFGMVANDDIPSGALILQENPLLVVDTQILNRNWNGGATFFNDERDSRTQRVRSALRSQPRNHRHAFRDLANGITPPGTNQTIRDVNIVETNAWNFENPTVNNNTWLAVGNDFSRVNHSCMPNARITDVCTVAPNLGQMRLLATRDIDADAEILVEYAQDGVWLQPRNVRRAILQQHWHFHCLCNACHSNYSTFFDAKWEYANVLRAEIYFQLPAPQQTFIVSHRIEAAEQYIDILKKGGFGDRRLVQAYIRLAELYMLAAKYTDAHAAGGPGVDIGSE</sequence>
<dbReference type="PROSITE" id="PS50280">
    <property type="entry name" value="SET"/>
    <property type="match status" value="1"/>
</dbReference>
<dbReference type="GeneID" id="63853794"/>
<gene>
    <name evidence="2" type="ORF">K460DRAFT_402597</name>
</gene>
<accession>A0A9P4GJ88</accession>
<proteinExistence type="predicted"/>
<organism evidence="2 3">
    <name type="scientific">Cucurbitaria berberidis CBS 394.84</name>
    <dbReference type="NCBI Taxonomy" id="1168544"/>
    <lineage>
        <taxon>Eukaryota</taxon>
        <taxon>Fungi</taxon>
        <taxon>Dikarya</taxon>
        <taxon>Ascomycota</taxon>
        <taxon>Pezizomycotina</taxon>
        <taxon>Dothideomycetes</taxon>
        <taxon>Pleosporomycetidae</taxon>
        <taxon>Pleosporales</taxon>
        <taxon>Pleosporineae</taxon>
        <taxon>Cucurbitariaceae</taxon>
        <taxon>Cucurbitaria</taxon>
    </lineage>
</organism>
<dbReference type="CDD" id="cd20071">
    <property type="entry name" value="SET_SMYD"/>
    <property type="match status" value="1"/>
</dbReference>
<dbReference type="InterPro" id="IPR053185">
    <property type="entry name" value="SET_domain_protein"/>
</dbReference>
<dbReference type="OrthoDB" id="3798067at2759"/>
<dbReference type="InterPro" id="IPR001214">
    <property type="entry name" value="SET_dom"/>
</dbReference>
<dbReference type="PANTHER" id="PTHR47332">
    <property type="entry name" value="SET DOMAIN-CONTAINING PROTEIN 5"/>
    <property type="match status" value="1"/>
</dbReference>
<dbReference type="Gene3D" id="2.170.270.10">
    <property type="entry name" value="SET domain"/>
    <property type="match status" value="1"/>
</dbReference>
<reference evidence="2" key="1">
    <citation type="submission" date="2020-01" db="EMBL/GenBank/DDBJ databases">
        <authorList>
            <consortium name="DOE Joint Genome Institute"/>
            <person name="Haridas S."/>
            <person name="Albert R."/>
            <person name="Binder M."/>
            <person name="Bloem J."/>
            <person name="Labutti K."/>
            <person name="Salamov A."/>
            <person name="Andreopoulos B."/>
            <person name="Baker S.E."/>
            <person name="Barry K."/>
            <person name="Bills G."/>
            <person name="Bluhm B.H."/>
            <person name="Cannon C."/>
            <person name="Castanera R."/>
            <person name="Culley D.E."/>
            <person name="Daum C."/>
            <person name="Ezra D."/>
            <person name="Gonzalez J.B."/>
            <person name="Henrissat B."/>
            <person name="Kuo A."/>
            <person name="Liang C."/>
            <person name="Lipzen A."/>
            <person name="Lutzoni F."/>
            <person name="Magnuson J."/>
            <person name="Mondo S."/>
            <person name="Nolan M."/>
            <person name="Ohm R."/>
            <person name="Pangilinan J."/>
            <person name="Park H.-J."/>
            <person name="Ramirez L."/>
            <person name="Alfaro M."/>
            <person name="Sun H."/>
            <person name="Tritt A."/>
            <person name="Yoshinaga Y."/>
            <person name="Zwiers L.-H."/>
            <person name="Turgeon B.G."/>
            <person name="Goodwin S.B."/>
            <person name="Spatafora J.W."/>
            <person name="Crous P.W."/>
            <person name="Grigoriev I.V."/>
        </authorList>
    </citation>
    <scope>NUCLEOTIDE SEQUENCE</scope>
    <source>
        <strain evidence="2">CBS 394.84</strain>
    </source>
</reference>
<dbReference type="EMBL" id="ML976615">
    <property type="protein sequence ID" value="KAF1847233.1"/>
    <property type="molecule type" value="Genomic_DNA"/>
</dbReference>
<feature type="domain" description="SET" evidence="1">
    <location>
        <begin position="4"/>
        <end position="173"/>
    </location>
</feature>
<name>A0A9P4GJ88_9PLEO</name>
<evidence type="ECO:0000313" key="3">
    <source>
        <dbReference type="Proteomes" id="UP000800039"/>
    </source>
</evidence>
<keyword evidence="3" id="KW-1185">Reference proteome</keyword>
<dbReference type="RefSeq" id="XP_040789796.1">
    <property type="nucleotide sequence ID" value="XM_040936544.1"/>
</dbReference>
<dbReference type="AlphaFoldDB" id="A0A9P4GJ88"/>